<comment type="caution">
    <text evidence="3">The sequence shown here is derived from an EMBL/GenBank/DDBJ whole genome shotgun (WGS) entry which is preliminary data.</text>
</comment>
<organism evidence="3 4">
    <name type="scientific">Roridomyces roridus</name>
    <dbReference type="NCBI Taxonomy" id="1738132"/>
    <lineage>
        <taxon>Eukaryota</taxon>
        <taxon>Fungi</taxon>
        <taxon>Dikarya</taxon>
        <taxon>Basidiomycota</taxon>
        <taxon>Agaricomycotina</taxon>
        <taxon>Agaricomycetes</taxon>
        <taxon>Agaricomycetidae</taxon>
        <taxon>Agaricales</taxon>
        <taxon>Marasmiineae</taxon>
        <taxon>Mycenaceae</taxon>
        <taxon>Roridomyces</taxon>
    </lineage>
</organism>
<dbReference type="GO" id="GO:0004045">
    <property type="term" value="F:peptidyl-tRNA hydrolase activity"/>
    <property type="evidence" value="ECO:0007669"/>
    <property type="project" value="TreeGrafter"/>
</dbReference>
<dbReference type="PANTHER" id="PTHR11075">
    <property type="entry name" value="PEPTIDE CHAIN RELEASE FACTOR"/>
    <property type="match status" value="1"/>
</dbReference>
<dbReference type="GO" id="GO:0005762">
    <property type="term" value="C:mitochondrial large ribosomal subunit"/>
    <property type="evidence" value="ECO:0007669"/>
    <property type="project" value="TreeGrafter"/>
</dbReference>
<dbReference type="AlphaFoldDB" id="A0AAD7FMF6"/>
<dbReference type="GO" id="GO:0016150">
    <property type="term" value="F:translation release factor activity, codon nonspecific"/>
    <property type="evidence" value="ECO:0007669"/>
    <property type="project" value="TreeGrafter"/>
</dbReference>
<dbReference type="SUPFAM" id="SSF110916">
    <property type="entry name" value="Peptidyl-tRNA hydrolase domain-like"/>
    <property type="match status" value="1"/>
</dbReference>
<accession>A0AAD7FMF6</accession>
<dbReference type="Pfam" id="PF00472">
    <property type="entry name" value="RF-1"/>
    <property type="match status" value="1"/>
</dbReference>
<dbReference type="InterPro" id="IPR000352">
    <property type="entry name" value="Pep_chain_release_fac_I"/>
</dbReference>
<dbReference type="GO" id="GO:0070126">
    <property type="term" value="P:mitochondrial translational termination"/>
    <property type="evidence" value="ECO:0007669"/>
    <property type="project" value="TreeGrafter"/>
</dbReference>
<feature type="compositionally biased region" description="Basic and acidic residues" evidence="1">
    <location>
        <begin position="167"/>
        <end position="178"/>
    </location>
</feature>
<feature type="domain" description="Prokaryotic-type class I peptide chain release factors" evidence="2">
    <location>
        <begin position="70"/>
        <end position="201"/>
    </location>
</feature>
<keyword evidence="4" id="KW-1185">Reference proteome</keyword>
<feature type="non-terminal residue" evidence="3">
    <location>
        <position position="1"/>
    </location>
</feature>
<gene>
    <name evidence="3" type="ORF">FB45DRAFT_918036</name>
</gene>
<evidence type="ECO:0000256" key="1">
    <source>
        <dbReference type="SAM" id="MobiDB-lite"/>
    </source>
</evidence>
<dbReference type="PANTHER" id="PTHR11075:SF54">
    <property type="entry name" value="LARGE RIBOSOMAL SUBUNIT PROTEIN ML62"/>
    <property type="match status" value="1"/>
</dbReference>
<evidence type="ECO:0000313" key="3">
    <source>
        <dbReference type="EMBL" id="KAJ7628326.1"/>
    </source>
</evidence>
<protein>
    <submittedName>
        <fullName evidence="3">RF-1 domain-containing protein</fullName>
    </submittedName>
</protein>
<feature type="region of interest" description="Disordered" evidence="1">
    <location>
        <begin position="166"/>
        <end position="206"/>
    </location>
</feature>
<proteinExistence type="predicted"/>
<evidence type="ECO:0000313" key="4">
    <source>
        <dbReference type="Proteomes" id="UP001221142"/>
    </source>
</evidence>
<evidence type="ECO:0000259" key="2">
    <source>
        <dbReference type="Pfam" id="PF00472"/>
    </source>
</evidence>
<reference evidence="3" key="1">
    <citation type="submission" date="2023-03" db="EMBL/GenBank/DDBJ databases">
        <title>Massive genome expansion in bonnet fungi (Mycena s.s.) driven by repeated elements and novel gene families across ecological guilds.</title>
        <authorList>
            <consortium name="Lawrence Berkeley National Laboratory"/>
            <person name="Harder C.B."/>
            <person name="Miyauchi S."/>
            <person name="Viragh M."/>
            <person name="Kuo A."/>
            <person name="Thoen E."/>
            <person name="Andreopoulos B."/>
            <person name="Lu D."/>
            <person name="Skrede I."/>
            <person name="Drula E."/>
            <person name="Henrissat B."/>
            <person name="Morin E."/>
            <person name="Kohler A."/>
            <person name="Barry K."/>
            <person name="LaButti K."/>
            <person name="Morin E."/>
            <person name="Salamov A."/>
            <person name="Lipzen A."/>
            <person name="Mereny Z."/>
            <person name="Hegedus B."/>
            <person name="Baldrian P."/>
            <person name="Stursova M."/>
            <person name="Weitz H."/>
            <person name="Taylor A."/>
            <person name="Grigoriev I.V."/>
            <person name="Nagy L.G."/>
            <person name="Martin F."/>
            <person name="Kauserud H."/>
        </authorList>
    </citation>
    <scope>NUCLEOTIDE SEQUENCE</scope>
    <source>
        <strain evidence="3">9284</strain>
    </source>
</reference>
<dbReference type="Gene3D" id="3.30.160.20">
    <property type="match status" value="1"/>
</dbReference>
<dbReference type="EMBL" id="JARKIF010000010">
    <property type="protein sequence ID" value="KAJ7628326.1"/>
    <property type="molecule type" value="Genomic_DNA"/>
</dbReference>
<name>A0AAD7FMF6_9AGAR</name>
<dbReference type="InterPro" id="IPR052104">
    <property type="entry name" value="Mito_Release_Factor_mL62"/>
</dbReference>
<dbReference type="Proteomes" id="UP001221142">
    <property type="component" value="Unassembled WGS sequence"/>
</dbReference>
<sequence length="206" mass="22861">MLFSSIHHGLKLRLGVFRELHRQPTALFSVPFCRHSHTGTPIPIPPSLSTLESAADNALARDWIARFQGVQIPKNSVELSFSRSSGPGGQNVNKVNTKATLRCAIHETWIPLWAKPELRRSSYYVSSSQVIQITSTVHRSQAQNINECLSKFHALLLSAASSTLKNEPSEAQKKRVDGLVKASNAKRRAEKAYRSNVKAGRKRPSL</sequence>